<feature type="binding site" evidence="5">
    <location>
        <position position="46"/>
    </location>
    <ligand>
        <name>AMP</name>
        <dbReference type="ChEBI" id="CHEBI:456215"/>
    </ligand>
</feature>
<comment type="subunit">
    <text evidence="5">Monomer.</text>
</comment>
<feature type="binding site" evidence="5">
    <location>
        <begin position="72"/>
        <end position="74"/>
    </location>
    <ligand>
        <name>AMP</name>
        <dbReference type="ChEBI" id="CHEBI:456215"/>
    </ligand>
</feature>
<feature type="binding site" evidence="5">
    <location>
        <begin position="25"/>
        <end position="30"/>
    </location>
    <ligand>
        <name>GTP</name>
        <dbReference type="ChEBI" id="CHEBI:37565"/>
    </ligand>
</feature>
<dbReference type="Pfam" id="PF05191">
    <property type="entry name" value="ADK_lid"/>
    <property type="match status" value="1"/>
</dbReference>
<comment type="domain">
    <text evidence="5">Consists of three domains, a large central CORE domain and two small peripheral domains, NMPbind and LID, which undergo movements during catalysis. The LID domain closes over the site of phosphoryl transfer upon GTP binding. Assembling and dissambling the active center during each catalytic cycle provides an effective means to prevent GTP hydrolysis.</text>
</comment>
<dbReference type="InterPro" id="IPR028586">
    <property type="entry name" value="AK3/Ak4_mitochondrial"/>
</dbReference>
<dbReference type="PANTHER" id="PTHR23359">
    <property type="entry name" value="NUCLEOTIDE KINASE"/>
    <property type="match status" value="1"/>
</dbReference>
<dbReference type="PRINTS" id="PR00094">
    <property type="entry name" value="ADENYLTKNASE"/>
</dbReference>
<dbReference type="HAMAP" id="MF_03169">
    <property type="entry name" value="Adenylate_kinase_AK3"/>
    <property type="match status" value="1"/>
</dbReference>
<keyword evidence="5" id="KW-0342">GTP-binding</keyword>
<dbReference type="InterPro" id="IPR027417">
    <property type="entry name" value="P-loop_NTPase"/>
</dbReference>
<feature type="region of interest" description="NMPbind" evidence="5">
    <location>
        <begin position="45"/>
        <end position="74"/>
    </location>
</feature>
<dbReference type="GO" id="GO:0046033">
    <property type="term" value="P:AMP metabolic process"/>
    <property type="evidence" value="ECO:0007669"/>
    <property type="project" value="UniProtKB-UniRule"/>
</dbReference>
<dbReference type="GO" id="GO:0005524">
    <property type="term" value="F:ATP binding"/>
    <property type="evidence" value="ECO:0007669"/>
    <property type="project" value="InterPro"/>
</dbReference>
<evidence type="ECO:0000313" key="7">
    <source>
        <dbReference type="EMBL" id="KAA8893386.1"/>
    </source>
</evidence>
<keyword evidence="1 5" id="KW-0808">Transferase</keyword>
<keyword evidence="4 5" id="KW-0496">Mitochondrion</keyword>
<name>A0A5J5EEJ3_9PEZI</name>
<dbReference type="GO" id="GO:0046041">
    <property type="term" value="P:ITP metabolic process"/>
    <property type="evidence" value="ECO:0007669"/>
    <property type="project" value="UniProtKB-UniRule"/>
</dbReference>
<dbReference type="InParanoid" id="A0A5J5EEJ3"/>
<dbReference type="FunCoup" id="A0A5J5EEJ3">
    <property type="interactions" value="358"/>
</dbReference>
<feature type="binding site" evidence="5">
    <location>
        <position position="205"/>
    </location>
    <ligand>
        <name>AMP</name>
        <dbReference type="ChEBI" id="CHEBI:456215"/>
    </ligand>
</feature>
<sequence>MSTAATNIRTKLRKAARVILVGPPGSGKGTQSGRLLDHFKMSAISSGDILRENIRNRTPLGVEAESIIQRGGLVNDSTMVKLIVGELSKRGWVESRSTLTSGITATGALSIMGHESKHTRLATSNSPSSSFLLDGFPRTVGQAKSLDDEVDMNFVVNLDVPRDVILERIANRMVHVPSGRVYNMTWNPPKVLGIDDVTGEPLTRRPDDCPETFAKRLKAYDESTAPLLEYYDKVGLLWTVSGKSSDEITPQLDEEIMRRFG</sequence>
<dbReference type="GO" id="GO:0046039">
    <property type="term" value="P:GTP metabolic process"/>
    <property type="evidence" value="ECO:0007669"/>
    <property type="project" value="UniProtKB-UniRule"/>
</dbReference>
<dbReference type="GO" id="GO:0006172">
    <property type="term" value="P:ADP biosynthetic process"/>
    <property type="evidence" value="ECO:0007669"/>
    <property type="project" value="UniProtKB-UniRule"/>
</dbReference>
<dbReference type="GO" id="GO:0004017">
    <property type="term" value="F:AMP kinase activity"/>
    <property type="evidence" value="ECO:0007669"/>
    <property type="project" value="InterPro"/>
</dbReference>
<dbReference type="CDD" id="cd01428">
    <property type="entry name" value="ADK"/>
    <property type="match status" value="1"/>
</dbReference>
<feature type="domain" description="Adenylate kinase active site lid" evidence="6">
    <location>
        <begin position="172"/>
        <end position="207"/>
    </location>
</feature>
<dbReference type="InterPro" id="IPR033690">
    <property type="entry name" value="Adenylat_kinase_CS"/>
</dbReference>
<feature type="binding site" evidence="5">
    <location>
        <begin position="181"/>
        <end position="182"/>
    </location>
    <ligand>
        <name>GTP</name>
        <dbReference type="ChEBI" id="CHEBI:37565"/>
    </ligand>
</feature>
<evidence type="ECO:0000256" key="3">
    <source>
        <dbReference type="ARBA" id="ARBA00022777"/>
    </source>
</evidence>
<dbReference type="Gene3D" id="3.40.50.300">
    <property type="entry name" value="P-loop containing nucleotide triphosphate hydrolases"/>
    <property type="match status" value="1"/>
</dbReference>
<feature type="region of interest" description="LID" evidence="5">
    <location>
        <begin position="171"/>
        <end position="208"/>
    </location>
</feature>
<dbReference type="OrthoDB" id="439792at2759"/>
<dbReference type="AlphaFoldDB" id="A0A5J5EEJ3"/>
<dbReference type="EMBL" id="VXIS01000451">
    <property type="protein sequence ID" value="KAA8893386.1"/>
    <property type="molecule type" value="Genomic_DNA"/>
</dbReference>
<comment type="similarity">
    <text evidence="5">Belongs to the adenylate kinase family. AK3 subfamily.</text>
</comment>
<gene>
    <name evidence="5" type="primary">ADK2</name>
    <name evidence="7" type="ORF">FN846DRAFT_979202</name>
</gene>
<evidence type="ECO:0000259" key="6">
    <source>
        <dbReference type="Pfam" id="PF05191"/>
    </source>
</evidence>
<keyword evidence="8" id="KW-1185">Reference proteome</keyword>
<keyword evidence="7" id="KW-0378">Hydrolase</keyword>
<dbReference type="SUPFAM" id="SSF52540">
    <property type="entry name" value="P-loop containing nucleoside triphosphate hydrolases"/>
    <property type="match status" value="1"/>
</dbReference>
<organism evidence="7 8">
    <name type="scientific">Sphaerosporella brunnea</name>
    <dbReference type="NCBI Taxonomy" id="1250544"/>
    <lineage>
        <taxon>Eukaryota</taxon>
        <taxon>Fungi</taxon>
        <taxon>Dikarya</taxon>
        <taxon>Ascomycota</taxon>
        <taxon>Pezizomycotina</taxon>
        <taxon>Pezizomycetes</taxon>
        <taxon>Pezizales</taxon>
        <taxon>Pyronemataceae</taxon>
        <taxon>Sphaerosporella</taxon>
    </lineage>
</organism>
<dbReference type="GO" id="GO:0005525">
    <property type="term" value="F:GTP binding"/>
    <property type="evidence" value="ECO:0007669"/>
    <property type="project" value="UniProtKB-KW"/>
</dbReference>
<dbReference type="GO" id="GO:0046899">
    <property type="term" value="F:nucleoside triphosphate adenylate kinase activity"/>
    <property type="evidence" value="ECO:0007669"/>
    <property type="project" value="UniProtKB-UniRule"/>
</dbReference>
<dbReference type="Pfam" id="PF00406">
    <property type="entry name" value="ADK"/>
    <property type="match status" value="2"/>
</dbReference>
<dbReference type="GO" id="GO:0016787">
    <property type="term" value="F:hydrolase activity"/>
    <property type="evidence" value="ECO:0007669"/>
    <property type="project" value="UniProtKB-KW"/>
</dbReference>
<dbReference type="GO" id="GO:0005759">
    <property type="term" value="C:mitochondrial matrix"/>
    <property type="evidence" value="ECO:0007669"/>
    <property type="project" value="UniProtKB-SubCell"/>
</dbReference>
<dbReference type="InterPro" id="IPR000850">
    <property type="entry name" value="Adenylat/UMP-CMP_kin"/>
</dbReference>
<evidence type="ECO:0000256" key="5">
    <source>
        <dbReference type="HAMAP-Rule" id="MF_03169"/>
    </source>
</evidence>
<dbReference type="Proteomes" id="UP000326924">
    <property type="component" value="Unassembled WGS sequence"/>
</dbReference>
<feature type="binding site" evidence="5">
    <location>
        <begin position="135"/>
        <end position="138"/>
    </location>
    <ligand>
        <name>AMP</name>
        <dbReference type="ChEBI" id="CHEBI:456215"/>
    </ligand>
</feature>
<comment type="function">
    <text evidence="5">Involved in maintaining the homeostasis of cellular nucleotides by catalyzing the interconversion of nucleoside phosphates. Has GTP:AMP phosphotransferase and ITP:AMP phosphotransferase activities.</text>
</comment>
<dbReference type="HAMAP" id="MF_00235">
    <property type="entry name" value="Adenylate_kinase_Adk"/>
    <property type="match status" value="1"/>
</dbReference>
<evidence type="ECO:0000256" key="1">
    <source>
        <dbReference type="ARBA" id="ARBA00022679"/>
    </source>
</evidence>
<evidence type="ECO:0000256" key="4">
    <source>
        <dbReference type="ARBA" id="ARBA00023128"/>
    </source>
</evidence>
<comment type="catalytic activity">
    <reaction evidence="5">
        <text>a ribonucleoside 5'-triphosphate + AMP = a ribonucleoside 5'-diphosphate + ADP</text>
        <dbReference type="Rhea" id="RHEA:13749"/>
        <dbReference type="ChEBI" id="CHEBI:57930"/>
        <dbReference type="ChEBI" id="CHEBI:61557"/>
        <dbReference type="ChEBI" id="CHEBI:456215"/>
        <dbReference type="ChEBI" id="CHEBI:456216"/>
        <dbReference type="EC" id="2.7.4.10"/>
    </reaction>
</comment>
<keyword evidence="2 5" id="KW-0547">Nucleotide-binding</keyword>
<protein>
    <recommendedName>
        <fullName evidence="5">GTP:AMP phosphotransferase, mitochondrial</fullName>
        <ecNumber evidence="5">2.7.4.10</ecNumber>
    </recommendedName>
    <alternativeName>
        <fullName evidence="5">Adenylate kinase 3</fullName>
        <shortName evidence="5">AK 3</shortName>
    </alternativeName>
</protein>
<dbReference type="InterPro" id="IPR007862">
    <property type="entry name" value="Adenylate_kinase_lid-dom"/>
</dbReference>
<feature type="binding site" evidence="5">
    <location>
        <position position="216"/>
    </location>
    <ligand>
        <name>AMP</name>
        <dbReference type="ChEBI" id="CHEBI:456215"/>
    </ligand>
</feature>
<evidence type="ECO:0000313" key="8">
    <source>
        <dbReference type="Proteomes" id="UP000326924"/>
    </source>
</evidence>
<keyword evidence="3 5" id="KW-0418">Kinase</keyword>
<feature type="binding site" evidence="5">
    <location>
        <position position="51"/>
    </location>
    <ligand>
        <name>AMP</name>
        <dbReference type="ChEBI" id="CHEBI:456215"/>
    </ligand>
</feature>
<dbReference type="EC" id="2.7.4.10" evidence="5"/>
<feature type="binding site" evidence="5">
    <location>
        <position position="172"/>
    </location>
    <ligand>
        <name>GTP</name>
        <dbReference type="ChEBI" id="CHEBI:37565"/>
    </ligand>
</feature>
<reference evidence="7 8" key="1">
    <citation type="submission" date="2019-09" db="EMBL/GenBank/DDBJ databases">
        <title>Draft genome of the ectomycorrhizal ascomycete Sphaerosporella brunnea.</title>
        <authorList>
            <consortium name="DOE Joint Genome Institute"/>
            <person name="Benucci G.M."/>
            <person name="Marozzi G."/>
            <person name="Antonielli L."/>
            <person name="Sanchez S."/>
            <person name="Marco P."/>
            <person name="Wang X."/>
            <person name="Falini L.B."/>
            <person name="Barry K."/>
            <person name="Haridas S."/>
            <person name="Lipzen A."/>
            <person name="Labutti K."/>
            <person name="Grigoriev I.V."/>
            <person name="Murat C."/>
            <person name="Martin F."/>
            <person name="Albertini E."/>
            <person name="Donnini D."/>
            <person name="Bonito G."/>
        </authorList>
    </citation>
    <scope>NUCLEOTIDE SEQUENCE [LARGE SCALE GENOMIC DNA]</scope>
    <source>
        <strain evidence="7 8">Sb_GMNB300</strain>
    </source>
</reference>
<comment type="subcellular location">
    <subcellularLocation>
        <location evidence="5">Mitochondrion matrix</location>
    </subcellularLocation>
</comment>
<feature type="binding site" evidence="5">
    <location>
        <position position="142"/>
    </location>
    <ligand>
        <name>AMP</name>
        <dbReference type="ChEBI" id="CHEBI:456215"/>
    </ligand>
</feature>
<dbReference type="PROSITE" id="PS00113">
    <property type="entry name" value="ADENYLATE_KINASE"/>
    <property type="match status" value="1"/>
</dbReference>
<accession>A0A5J5EEJ3</accession>
<evidence type="ECO:0000256" key="2">
    <source>
        <dbReference type="ARBA" id="ARBA00022741"/>
    </source>
</evidence>
<comment type="caution">
    <text evidence="7">The sequence shown here is derived from an EMBL/GenBank/DDBJ whole genome shotgun (WGS) entry which is preliminary data.</text>
</comment>
<proteinExistence type="inferred from homology"/>
<feature type="binding site" evidence="5">
    <location>
        <position position="245"/>
    </location>
    <ligand>
        <name>GTP</name>
        <dbReference type="ChEBI" id="CHEBI:37565"/>
    </ligand>
</feature>